<dbReference type="RefSeq" id="WP_064254920.1">
    <property type="nucleotide sequence ID" value="NZ_CP013110.1"/>
</dbReference>
<dbReference type="GO" id="GO:0015768">
    <property type="term" value="P:maltose transport"/>
    <property type="evidence" value="ECO:0007669"/>
    <property type="project" value="TreeGrafter"/>
</dbReference>
<dbReference type="KEGG" id="same:SAMCFNEI73_pC1094"/>
<comment type="similarity">
    <text evidence="1">Belongs to the bacterial solute-binding protein 1 family.</text>
</comment>
<evidence type="ECO:0000256" key="2">
    <source>
        <dbReference type="ARBA" id="ARBA00022448"/>
    </source>
</evidence>
<reference evidence="5 6" key="1">
    <citation type="submission" date="2015-10" db="EMBL/GenBank/DDBJ databases">
        <title>Genomic differences between typical nodule nitrogen-fixing rhizobial strains and those coming from bean seeds.</title>
        <authorList>
            <person name="Peralta H."/>
            <person name="Aguilar-Vera A."/>
            <person name="Diaz R."/>
            <person name="Mora Y."/>
            <person name="Martinez-Batallar G."/>
            <person name="Salazar E."/>
            <person name="Vargas-Lagunas C."/>
            <person name="Encarnacion S."/>
            <person name="Girard L."/>
            <person name="Mora J."/>
        </authorList>
    </citation>
    <scope>NUCLEOTIDE SEQUENCE [LARGE SCALE GENOMIC DNA]</scope>
    <source>
        <strain evidence="5 6">CFNEI 73</strain>
        <plasmid evidence="5 6">C</plasmid>
    </source>
</reference>
<keyword evidence="4" id="KW-0574">Periplasm</keyword>
<evidence type="ECO:0000313" key="6">
    <source>
        <dbReference type="Proteomes" id="UP000182306"/>
    </source>
</evidence>
<dbReference type="GO" id="GO:0042956">
    <property type="term" value="P:maltodextrin transmembrane transport"/>
    <property type="evidence" value="ECO:0007669"/>
    <property type="project" value="TreeGrafter"/>
</dbReference>
<geneLocation type="plasmid" evidence="5 6">
    <name>C</name>
</geneLocation>
<evidence type="ECO:0000256" key="3">
    <source>
        <dbReference type="ARBA" id="ARBA00022729"/>
    </source>
</evidence>
<dbReference type="Pfam" id="PF01547">
    <property type="entry name" value="SBP_bac_1"/>
    <property type="match status" value="1"/>
</dbReference>
<dbReference type="PANTHER" id="PTHR30061">
    <property type="entry name" value="MALTOSE-BINDING PERIPLASMIC PROTEIN"/>
    <property type="match status" value="1"/>
</dbReference>
<gene>
    <name evidence="5" type="ORF">SAMCFNEI73_pC1094</name>
</gene>
<proteinExistence type="inferred from homology"/>
<sequence length="410" mass="45046">MGISRYAMLGAFALASLSLPVLSANAEDVTISVWSLDRDIQPAPNLINDFNKLNTGIKVEYRQIQFDDVVSEAMRAYSTGQAPDIIAVDNPEHALFSSRGAFLDLSDMIAKSTVVKPENYFPGPLASVTWDRKYYGIPKATNTIALYYNKDMFKAKGLDPDKPPQTWDELVEAARKLTDPAANVYGLAFSAKANEEGTFQFLPWAQMAGGGYDNINSDGAVKALDTWKTILDEKLASPDTLTRGQWDSTGTFNSGNAAMAISGPWELDRMIKEAKFDWGVALLPVPQASAERSSAMGDFNWAIFSSTKHPEEAFKVLEYFVSQDDRMFKDFGQLPARSDIAIPPTGEPLKDAALKVFLEQLKYAKPRGPHPEWPKISKAIQDAIQAALTGQMNSKDALDQAAEKIRSVLG</sequence>
<dbReference type="CDD" id="cd13585">
    <property type="entry name" value="PBP2_TMBP_like"/>
    <property type="match status" value="1"/>
</dbReference>
<keyword evidence="5" id="KW-0614">Plasmid</keyword>
<evidence type="ECO:0000256" key="4">
    <source>
        <dbReference type="ARBA" id="ARBA00022764"/>
    </source>
</evidence>
<accession>A0A1L3LXM7</accession>
<evidence type="ECO:0000256" key="1">
    <source>
        <dbReference type="ARBA" id="ARBA00008520"/>
    </source>
</evidence>
<dbReference type="Gene3D" id="3.40.190.10">
    <property type="entry name" value="Periplasmic binding protein-like II"/>
    <property type="match status" value="2"/>
</dbReference>
<dbReference type="SUPFAM" id="SSF53850">
    <property type="entry name" value="Periplasmic binding protein-like II"/>
    <property type="match status" value="1"/>
</dbReference>
<dbReference type="AlphaFoldDB" id="A0A1L3LXM7"/>
<protein>
    <submittedName>
        <fullName evidence="5">Binding protein</fullName>
    </submittedName>
</protein>
<dbReference type="OrthoDB" id="9805950at2"/>
<keyword evidence="2" id="KW-0813">Transport</keyword>
<keyword evidence="3" id="KW-0732">Signal</keyword>
<keyword evidence="6" id="KW-1185">Reference proteome</keyword>
<evidence type="ECO:0000313" key="5">
    <source>
        <dbReference type="EMBL" id="APG94806.1"/>
    </source>
</evidence>
<dbReference type="GO" id="GO:0055052">
    <property type="term" value="C:ATP-binding cassette (ABC) transporter complex, substrate-binding subunit-containing"/>
    <property type="evidence" value="ECO:0007669"/>
    <property type="project" value="TreeGrafter"/>
</dbReference>
<dbReference type="GO" id="GO:1901982">
    <property type="term" value="F:maltose binding"/>
    <property type="evidence" value="ECO:0007669"/>
    <property type="project" value="TreeGrafter"/>
</dbReference>
<organism evidence="5 6">
    <name type="scientific">Sinorhizobium americanum</name>
    <dbReference type="NCBI Taxonomy" id="194963"/>
    <lineage>
        <taxon>Bacteria</taxon>
        <taxon>Pseudomonadati</taxon>
        <taxon>Pseudomonadota</taxon>
        <taxon>Alphaproteobacteria</taxon>
        <taxon>Hyphomicrobiales</taxon>
        <taxon>Rhizobiaceae</taxon>
        <taxon>Sinorhizobium/Ensifer group</taxon>
        <taxon>Sinorhizobium</taxon>
    </lineage>
</organism>
<dbReference type="InterPro" id="IPR006059">
    <property type="entry name" value="SBP"/>
</dbReference>
<name>A0A1L3LXM7_9HYPH</name>
<dbReference type="Proteomes" id="UP000182306">
    <property type="component" value="Plasmid C"/>
</dbReference>
<dbReference type="EMBL" id="CP013110">
    <property type="protein sequence ID" value="APG94806.1"/>
    <property type="molecule type" value="Genomic_DNA"/>
</dbReference>
<dbReference type="PANTHER" id="PTHR30061:SF50">
    <property type="entry name" value="MALTOSE_MALTODEXTRIN-BINDING PERIPLASMIC PROTEIN"/>
    <property type="match status" value="1"/>
</dbReference>